<accession>D4H8V0</accession>
<dbReference type="STRING" id="522772.Dacet_1685"/>
<evidence type="ECO:0000256" key="5">
    <source>
        <dbReference type="ARBA" id="ARBA00022980"/>
    </source>
</evidence>
<feature type="region of interest" description="Disordered" evidence="9">
    <location>
        <begin position="1"/>
        <end position="23"/>
    </location>
</feature>
<dbReference type="GO" id="GO:0070181">
    <property type="term" value="F:small ribosomal subunit rRNA binding"/>
    <property type="evidence" value="ECO:0007669"/>
    <property type="project" value="TreeGrafter"/>
</dbReference>
<dbReference type="Proteomes" id="UP000002012">
    <property type="component" value="Chromosome"/>
</dbReference>
<dbReference type="NCBIfam" id="TIGR00029">
    <property type="entry name" value="S20"/>
    <property type="match status" value="1"/>
</dbReference>
<dbReference type="FunFam" id="1.20.58.110:FF:000001">
    <property type="entry name" value="30S ribosomal protein S20"/>
    <property type="match status" value="1"/>
</dbReference>
<dbReference type="RefSeq" id="WP_013010960.1">
    <property type="nucleotide sequence ID" value="NC_013943.1"/>
</dbReference>
<keyword evidence="6 8" id="KW-0687">Ribonucleoprotein</keyword>
<feature type="compositionally biased region" description="Basic residues" evidence="9">
    <location>
        <begin position="9"/>
        <end position="23"/>
    </location>
</feature>
<gene>
    <name evidence="8" type="primary">rpsT</name>
    <name evidence="10" type="ordered locus">Dacet_1685</name>
</gene>
<evidence type="ECO:0000256" key="3">
    <source>
        <dbReference type="ARBA" id="ARBA00022730"/>
    </source>
</evidence>
<evidence type="ECO:0000256" key="7">
    <source>
        <dbReference type="ARBA" id="ARBA00035136"/>
    </source>
</evidence>
<evidence type="ECO:0000313" key="10">
    <source>
        <dbReference type="EMBL" id="ADD68449.1"/>
    </source>
</evidence>
<dbReference type="HAMAP" id="MF_00500">
    <property type="entry name" value="Ribosomal_bS20"/>
    <property type="match status" value="1"/>
</dbReference>
<sequence>MAHTLSANKRIRQSEKKKLRNKAYKSKMRTVVKKFYTAADTNDVETAEKAYMEAVKIVSKVGQKGVIHESQASRRVSRLTLKLNAVKSA</sequence>
<dbReference type="EMBL" id="CP001968">
    <property type="protein sequence ID" value="ADD68449.1"/>
    <property type="molecule type" value="Genomic_DNA"/>
</dbReference>
<evidence type="ECO:0000256" key="8">
    <source>
        <dbReference type="HAMAP-Rule" id="MF_00500"/>
    </source>
</evidence>
<dbReference type="PANTHER" id="PTHR33398">
    <property type="entry name" value="30S RIBOSOMAL PROTEIN S20"/>
    <property type="match status" value="1"/>
</dbReference>
<evidence type="ECO:0000313" key="11">
    <source>
        <dbReference type="Proteomes" id="UP000002012"/>
    </source>
</evidence>
<keyword evidence="11" id="KW-1185">Reference proteome</keyword>
<dbReference type="FunCoup" id="D4H8V0">
    <property type="interactions" value="502"/>
</dbReference>
<dbReference type="GO" id="GO:0005829">
    <property type="term" value="C:cytosol"/>
    <property type="evidence" value="ECO:0007669"/>
    <property type="project" value="TreeGrafter"/>
</dbReference>
<evidence type="ECO:0000256" key="4">
    <source>
        <dbReference type="ARBA" id="ARBA00022884"/>
    </source>
</evidence>
<protein>
    <recommendedName>
        <fullName evidence="7 8">Small ribosomal subunit protein bS20</fullName>
    </recommendedName>
</protein>
<dbReference type="InParanoid" id="D4H8V0"/>
<dbReference type="GO" id="GO:0006412">
    <property type="term" value="P:translation"/>
    <property type="evidence" value="ECO:0007669"/>
    <property type="project" value="UniProtKB-UniRule"/>
</dbReference>
<keyword evidence="4 8" id="KW-0694">RNA-binding</keyword>
<evidence type="ECO:0000256" key="9">
    <source>
        <dbReference type="SAM" id="MobiDB-lite"/>
    </source>
</evidence>
<evidence type="ECO:0000256" key="2">
    <source>
        <dbReference type="ARBA" id="ARBA00007634"/>
    </source>
</evidence>
<keyword evidence="5 8" id="KW-0689">Ribosomal protein</keyword>
<proteinExistence type="inferred from homology"/>
<dbReference type="AlphaFoldDB" id="D4H8V0"/>
<dbReference type="PaxDb" id="522772-Dacet_1685"/>
<reference evidence="10 11" key="1">
    <citation type="journal article" date="2010" name="Stand. Genomic Sci.">
        <title>Complete genome sequence of Denitrovibrio acetiphilus type strain (N2460).</title>
        <authorList>
            <person name="Kiss H."/>
            <person name="Lang E."/>
            <person name="Lapidus A."/>
            <person name="Copeland A."/>
            <person name="Nolan M."/>
            <person name="Glavina Del Rio T."/>
            <person name="Chen F."/>
            <person name="Lucas S."/>
            <person name="Tice H."/>
            <person name="Cheng J.F."/>
            <person name="Han C."/>
            <person name="Goodwin L."/>
            <person name="Pitluck S."/>
            <person name="Liolios K."/>
            <person name="Pati A."/>
            <person name="Ivanova N."/>
            <person name="Mavromatis K."/>
            <person name="Chen A."/>
            <person name="Palaniappan K."/>
            <person name="Land M."/>
            <person name="Hauser L."/>
            <person name="Chang Y.J."/>
            <person name="Jeffries C.D."/>
            <person name="Detter J.C."/>
            <person name="Brettin T."/>
            <person name="Spring S."/>
            <person name="Rohde M."/>
            <person name="Goker M."/>
            <person name="Woyke T."/>
            <person name="Bristow J."/>
            <person name="Eisen J.A."/>
            <person name="Markowitz V."/>
            <person name="Hugenholtz P."/>
            <person name="Kyrpides N.C."/>
            <person name="Klenk H.P."/>
        </authorList>
    </citation>
    <scope>NUCLEOTIDE SEQUENCE [LARGE SCALE GENOMIC DNA]</scope>
    <source>
        <strain evidence="11">DSM 12809 / NBRC 114555 / N2460</strain>
    </source>
</reference>
<dbReference type="eggNOG" id="COG0268">
    <property type="taxonomic scope" value="Bacteria"/>
</dbReference>
<evidence type="ECO:0000256" key="6">
    <source>
        <dbReference type="ARBA" id="ARBA00023274"/>
    </source>
</evidence>
<dbReference type="KEGG" id="dap:Dacet_1685"/>
<dbReference type="GO" id="GO:0003735">
    <property type="term" value="F:structural constituent of ribosome"/>
    <property type="evidence" value="ECO:0007669"/>
    <property type="project" value="InterPro"/>
</dbReference>
<organism evidence="10 11">
    <name type="scientific">Denitrovibrio acetiphilus (strain DSM 12809 / NBRC 114555 / N2460)</name>
    <dbReference type="NCBI Taxonomy" id="522772"/>
    <lineage>
        <taxon>Bacteria</taxon>
        <taxon>Pseudomonadati</taxon>
        <taxon>Deferribacterota</taxon>
        <taxon>Deferribacteres</taxon>
        <taxon>Deferribacterales</taxon>
        <taxon>Geovibrionaceae</taxon>
        <taxon>Denitrovibrio</taxon>
    </lineage>
</organism>
<dbReference type="Gene3D" id="1.20.58.110">
    <property type="entry name" value="Ribosomal protein S20"/>
    <property type="match status" value="1"/>
</dbReference>
<keyword evidence="3 8" id="KW-0699">rRNA-binding</keyword>
<dbReference type="Pfam" id="PF01649">
    <property type="entry name" value="Ribosomal_S20p"/>
    <property type="match status" value="1"/>
</dbReference>
<dbReference type="SUPFAM" id="SSF46992">
    <property type="entry name" value="Ribosomal protein S20"/>
    <property type="match status" value="1"/>
</dbReference>
<comment type="function">
    <text evidence="1 8">Binds directly to 16S ribosomal RNA.</text>
</comment>
<dbReference type="PANTHER" id="PTHR33398:SF1">
    <property type="entry name" value="SMALL RIBOSOMAL SUBUNIT PROTEIN BS20C"/>
    <property type="match status" value="1"/>
</dbReference>
<dbReference type="HOGENOM" id="CLU_160655_3_0_0"/>
<evidence type="ECO:0000256" key="1">
    <source>
        <dbReference type="ARBA" id="ARBA00003134"/>
    </source>
</evidence>
<dbReference type="OrthoDB" id="9807974at2"/>
<dbReference type="InterPro" id="IPR036510">
    <property type="entry name" value="Ribosomal_bS20_sf"/>
</dbReference>
<dbReference type="InterPro" id="IPR002583">
    <property type="entry name" value="Ribosomal_bS20"/>
</dbReference>
<name>D4H8V0_DENA2</name>
<dbReference type="GO" id="GO:0015935">
    <property type="term" value="C:small ribosomal subunit"/>
    <property type="evidence" value="ECO:0007669"/>
    <property type="project" value="TreeGrafter"/>
</dbReference>
<comment type="similarity">
    <text evidence="2 8">Belongs to the bacterial ribosomal protein bS20 family.</text>
</comment>